<keyword evidence="6" id="KW-0732">Signal</keyword>
<dbReference type="EMBL" id="UYRT01085677">
    <property type="protein sequence ID" value="VDN30429.1"/>
    <property type="molecule type" value="Genomic_DNA"/>
</dbReference>
<feature type="domain" description="PHD-type" evidence="8">
    <location>
        <begin position="145"/>
        <end position="283"/>
    </location>
</feature>
<dbReference type="InterPro" id="IPR011011">
    <property type="entry name" value="Znf_FYVE_PHD"/>
</dbReference>
<feature type="signal peptide" evidence="6">
    <location>
        <begin position="1"/>
        <end position="25"/>
    </location>
</feature>
<dbReference type="SUPFAM" id="SSF57903">
    <property type="entry name" value="FYVE/PHD zinc finger"/>
    <property type="match status" value="2"/>
</dbReference>
<evidence type="ECO:0000313" key="10">
    <source>
        <dbReference type="Proteomes" id="UP000271098"/>
    </source>
</evidence>
<accession>A0A183E9Y3</accession>
<dbReference type="Pfam" id="PF00628">
    <property type="entry name" value="PHD"/>
    <property type="match status" value="1"/>
</dbReference>
<dbReference type="PANTHER" id="PTHR13793">
    <property type="entry name" value="PHD FINGER PROTEINS"/>
    <property type="match status" value="1"/>
</dbReference>
<proteinExistence type="predicted"/>
<dbReference type="InterPro" id="IPR019786">
    <property type="entry name" value="Zinc_finger_PHD-type_CS"/>
</dbReference>
<feature type="chain" id="PRO_5043139065" evidence="6">
    <location>
        <begin position="26"/>
        <end position="294"/>
    </location>
</feature>
<keyword evidence="10" id="KW-1185">Reference proteome</keyword>
<evidence type="ECO:0000256" key="3">
    <source>
        <dbReference type="ARBA" id="ARBA00022833"/>
    </source>
</evidence>
<dbReference type="InterPro" id="IPR050701">
    <property type="entry name" value="Histone_Mod_Regulator"/>
</dbReference>
<reference evidence="11" key="1">
    <citation type="submission" date="2016-06" db="UniProtKB">
        <authorList>
            <consortium name="WormBaseParasite"/>
        </authorList>
    </citation>
    <scope>IDENTIFICATION</scope>
</reference>
<dbReference type="GO" id="GO:0006357">
    <property type="term" value="P:regulation of transcription by RNA polymerase II"/>
    <property type="evidence" value="ECO:0007669"/>
    <property type="project" value="TreeGrafter"/>
</dbReference>
<dbReference type="AlphaFoldDB" id="A0A183E9Y3"/>
<feature type="domain" description="PHD-type" evidence="7">
    <location>
        <begin position="80"/>
        <end position="141"/>
    </location>
</feature>
<feature type="region of interest" description="Disordered" evidence="5">
    <location>
        <begin position="29"/>
        <end position="72"/>
    </location>
</feature>
<evidence type="ECO:0000256" key="4">
    <source>
        <dbReference type="PROSITE-ProRule" id="PRU00146"/>
    </source>
</evidence>
<evidence type="ECO:0000256" key="6">
    <source>
        <dbReference type="SAM" id="SignalP"/>
    </source>
</evidence>
<evidence type="ECO:0000313" key="11">
    <source>
        <dbReference type="WBParaSite" id="GPUH_0001779801-mRNA-1"/>
    </source>
</evidence>
<reference evidence="9 10" key="2">
    <citation type="submission" date="2018-11" db="EMBL/GenBank/DDBJ databases">
        <authorList>
            <consortium name="Pathogen Informatics"/>
        </authorList>
    </citation>
    <scope>NUCLEOTIDE SEQUENCE [LARGE SCALE GENOMIC DNA]</scope>
</reference>
<dbReference type="InterPro" id="IPR034732">
    <property type="entry name" value="EPHD"/>
</dbReference>
<dbReference type="GO" id="GO:0008270">
    <property type="term" value="F:zinc ion binding"/>
    <property type="evidence" value="ECO:0007669"/>
    <property type="project" value="UniProtKB-KW"/>
</dbReference>
<keyword evidence="3" id="KW-0862">Zinc</keyword>
<dbReference type="Gene3D" id="3.30.40.10">
    <property type="entry name" value="Zinc/RING finger domain, C3HC4 (zinc finger)"/>
    <property type="match status" value="2"/>
</dbReference>
<name>A0A183E9Y3_9BILA</name>
<dbReference type="InterPro" id="IPR019787">
    <property type="entry name" value="Znf_PHD-finger"/>
</dbReference>
<evidence type="ECO:0000256" key="1">
    <source>
        <dbReference type="ARBA" id="ARBA00022723"/>
    </source>
</evidence>
<dbReference type="PROSITE" id="PS51805">
    <property type="entry name" value="EPHD"/>
    <property type="match status" value="1"/>
</dbReference>
<evidence type="ECO:0000256" key="5">
    <source>
        <dbReference type="SAM" id="MobiDB-lite"/>
    </source>
</evidence>
<sequence length="294" mass="31946">MHSGSAKALTKCITLLRFGWIFVDLGDDSSNASQPSDESSESDSASVSSGGSNSENVVETKSSRSAKTESKNEAATKKGQLICTLCLNQRVSVRQDEVIQCAKCQIAFHEKCYVPETLTDEGSGGSNTSSAQFFCEPCLYGLKEPPYCELCPNRYGAFKRADIGGGWVHLLCALYTPGVTFSDLNRLTGVSWQEIDYKSFGKRICVACSDPLQTRTGIAVQCDAGLCKNHFHVTCAQRLGLLADHAEGTADPELTDSATSAKKFDECDVEAEERRYLNCKRHADKEAMCLGSVR</sequence>
<dbReference type="InterPro" id="IPR013083">
    <property type="entry name" value="Znf_RING/FYVE/PHD"/>
</dbReference>
<dbReference type="Pfam" id="PF13832">
    <property type="entry name" value="zf-HC5HC2H_2"/>
    <property type="match status" value="1"/>
</dbReference>
<feature type="compositionally biased region" description="Low complexity" evidence="5">
    <location>
        <begin position="29"/>
        <end position="57"/>
    </location>
</feature>
<evidence type="ECO:0000313" key="9">
    <source>
        <dbReference type="EMBL" id="VDN30429.1"/>
    </source>
</evidence>
<dbReference type="PROSITE" id="PS01359">
    <property type="entry name" value="ZF_PHD_1"/>
    <property type="match status" value="1"/>
</dbReference>
<evidence type="ECO:0000256" key="2">
    <source>
        <dbReference type="ARBA" id="ARBA00022771"/>
    </source>
</evidence>
<dbReference type="SMART" id="SM00249">
    <property type="entry name" value="PHD"/>
    <property type="match status" value="2"/>
</dbReference>
<keyword evidence="1" id="KW-0479">Metal-binding</keyword>
<evidence type="ECO:0000259" key="8">
    <source>
        <dbReference type="PROSITE" id="PS51805"/>
    </source>
</evidence>
<organism evidence="11">
    <name type="scientific">Gongylonema pulchrum</name>
    <dbReference type="NCBI Taxonomy" id="637853"/>
    <lineage>
        <taxon>Eukaryota</taxon>
        <taxon>Metazoa</taxon>
        <taxon>Ecdysozoa</taxon>
        <taxon>Nematoda</taxon>
        <taxon>Chromadorea</taxon>
        <taxon>Rhabditida</taxon>
        <taxon>Spirurina</taxon>
        <taxon>Spiruromorpha</taxon>
        <taxon>Spiruroidea</taxon>
        <taxon>Gongylonematidae</taxon>
        <taxon>Gongylonema</taxon>
    </lineage>
</organism>
<keyword evidence="2 4" id="KW-0863">Zinc-finger</keyword>
<dbReference type="PANTHER" id="PTHR13793:SF158">
    <property type="entry name" value="PHD-TYPE DOMAIN-CONTAINING PROTEIN"/>
    <property type="match status" value="1"/>
</dbReference>
<dbReference type="OrthoDB" id="336088at2759"/>
<dbReference type="PROSITE" id="PS50016">
    <property type="entry name" value="ZF_PHD_2"/>
    <property type="match status" value="1"/>
</dbReference>
<dbReference type="WBParaSite" id="GPUH_0001779801-mRNA-1">
    <property type="protein sequence ID" value="GPUH_0001779801-mRNA-1"/>
    <property type="gene ID" value="GPUH_0001779801"/>
</dbReference>
<dbReference type="Proteomes" id="UP000271098">
    <property type="component" value="Unassembled WGS sequence"/>
</dbReference>
<protein>
    <submittedName>
        <fullName evidence="11">PHD-type domain-containing protein</fullName>
    </submittedName>
</protein>
<evidence type="ECO:0000259" key="7">
    <source>
        <dbReference type="PROSITE" id="PS50016"/>
    </source>
</evidence>
<gene>
    <name evidence="9" type="ORF">GPUH_LOCUS17775</name>
</gene>
<dbReference type="InterPro" id="IPR001965">
    <property type="entry name" value="Znf_PHD"/>
</dbReference>